<reference evidence="1" key="1">
    <citation type="submission" date="2015-04" db="UniProtKB">
        <authorList>
            <consortium name="EnsemblPlants"/>
        </authorList>
    </citation>
    <scope>IDENTIFICATION</scope>
</reference>
<dbReference type="EnsemblPlants" id="OGLUM12G09130.1">
    <property type="protein sequence ID" value="OGLUM12G09130.1"/>
    <property type="gene ID" value="OGLUM12G09130"/>
</dbReference>
<dbReference type="AlphaFoldDB" id="A0A0E0BR26"/>
<proteinExistence type="predicted"/>
<name>A0A0E0BR26_9ORYZ</name>
<sequence>MARAALAPLRHAAGEARPMQRRVSRRAVQQICSQYEQRGRGCGFVAQYGKGCIGAINNHAGDFLSARKKSHPISKAEAISRFGYYCTTGVSTKLPSRRDAEGPDAKCYIRGAVNSGQIVFMDRSDTFAQVEGPTMNFTLDRELNDLPQTLYGIRKLKKV</sequence>
<dbReference type="HOGENOM" id="CLU_1663478_0_0_1"/>
<keyword evidence="2" id="KW-1185">Reference proteome</keyword>
<dbReference type="Gramene" id="OGLUM12G09130.1">
    <property type="protein sequence ID" value="OGLUM12G09130.1"/>
    <property type="gene ID" value="OGLUM12G09130"/>
</dbReference>
<evidence type="ECO:0000313" key="1">
    <source>
        <dbReference type="EnsemblPlants" id="OGLUM12G09130.1"/>
    </source>
</evidence>
<organism evidence="1">
    <name type="scientific">Oryza glumipatula</name>
    <dbReference type="NCBI Taxonomy" id="40148"/>
    <lineage>
        <taxon>Eukaryota</taxon>
        <taxon>Viridiplantae</taxon>
        <taxon>Streptophyta</taxon>
        <taxon>Embryophyta</taxon>
        <taxon>Tracheophyta</taxon>
        <taxon>Spermatophyta</taxon>
        <taxon>Magnoliopsida</taxon>
        <taxon>Liliopsida</taxon>
        <taxon>Poales</taxon>
        <taxon>Poaceae</taxon>
        <taxon>BOP clade</taxon>
        <taxon>Oryzoideae</taxon>
        <taxon>Oryzeae</taxon>
        <taxon>Oryzinae</taxon>
        <taxon>Oryza</taxon>
    </lineage>
</organism>
<accession>A0A0E0BR26</accession>
<reference evidence="1" key="2">
    <citation type="submission" date="2018-05" db="EMBL/GenBank/DDBJ databases">
        <title>OgluRS3 (Oryza glumaepatula Reference Sequence Version 3).</title>
        <authorList>
            <person name="Zhang J."/>
            <person name="Kudrna D."/>
            <person name="Lee S."/>
            <person name="Talag J."/>
            <person name="Welchert J."/>
            <person name="Wing R.A."/>
        </authorList>
    </citation>
    <scope>NUCLEOTIDE SEQUENCE [LARGE SCALE GENOMIC DNA]</scope>
</reference>
<evidence type="ECO:0000313" key="2">
    <source>
        <dbReference type="Proteomes" id="UP000026961"/>
    </source>
</evidence>
<dbReference type="Proteomes" id="UP000026961">
    <property type="component" value="Chromosome 12"/>
</dbReference>
<protein>
    <submittedName>
        <fullName evidence="1">Uncharacterized protein</fullName>
    </submittedName>
</protein>